<dbReference type="KEGG" id="bomb:GT348_06085"/>
<dbReference type="Gene3D" id="3.30.460.10">
    <property type="entry name" value="Beta Polymerase, domain 2"/>
    <property type="match status" value="1"/>
</dbReference>
<feature type="domain" description="tRNA nucleotidyltransferase/poly(A) polymerase RNA and SrmB- binding" evidence="10">
    <location>
        <begin position="179"/>
        <end position="233"/>
    </location>
</feature>
<dbReference type="GO" id="GO:0016779">
    <property type="term" value="F:nucleotidyltransferase activity"/>
    <property type="evidence" value="ECO:0007669"/>
    <property type="project" value="UniProtKB-KW"/>
</dbReference>
<evidence type="ECO:0000256" key="1">
    <source>
        <dbReference type="ARBA" id="ARBA00001946"/>
    </source>
</evidence>
<dbReference type="PANTHER" id="PTHR46173">
    <property type="entry name" value="CCA TRNA NUCLEOTIDYLTRANSFERASE 1, MITOCHONDRIAL"/>
    <property type="match status" value="1"/>
</dbReference>
<evidence type="ECO:0000256" key="7">
    <source>
        <dbReference type="ARBA" id="ARBA00022842"/>
    </source>
</evidence>
<keyword evidence="5" id="KW-0479">Metal-binding</keyword>
<gene>
    <name evidence="11" type="ORF">GT348_06085</name>
</gene>
<dbReference type="CDD" id="cd05398">
    <property type="entry name" value="NT_ClassII-CCAase"/>
    <property type="match status" value="1"/>
</dbReference>
<comment type="cofactor">
    <cofactor evidence="1">
        <name>Mg(2+)</name>
        <dbReference type="ChEBI" id="CHEBI:18420"/>
    </cofactor>
</comment>
<sequence>MPISFENLAGYAGLNKIWEALPEARLVGGCVRDLLIGRDVNDIDLASPYTPEDNIKKLQEKGIKTIPTGLDHGTITAVIDRRPYEITTLRRDVETDGRHAVVAWTDNWQEDAQRRDFTMNALSLDQQGILYDYFGGEADLKKGRVRFVGEATKRIEEDALRSLRFFRFQARYGQGEADQDACKAIKQNHALVRNLSIERVASELLKILEGPEVGSIIALMQQTEILSEILPHPDPENLKRLLACQDPPKALPRLFALNPDPSIGRHLKLSRMQQCALKAYANNEPILLPGGSDDELRRLKVAQELSLLIDRSWLWQAKELGKPSKEWSHFRQRLSLLPQPEFLLTGRDGMELGLPPGPNLGIWLKKTQNWWLEQGCRPDKEACLAWLKEQVSSDS</sequence>
<dbReference type="Pfam" id="PF12627">
    <property type="entry name" value="PolyA_pol_RNAbd"/>
    <property type="match status" value="1"/>
</dbReference>
<evidence type="ECO:0000256" key="2">
    <source>
        <dbReference type="ARBA" id="ARBA00022679"/>
    </source>
</evidence>
<reference evidence="11 12" key="1">
    <citation type="submission" date="2020-01" db="EMBL/GenBank/DDBJ databases">
        <title>Genome sequencing of strain KACC 21507.</title>
        <authorList>
            <person name="Heo J."/>
            <person name="Kim S.-J."/>
            <person name="Kim J.-S."/>
            <person name="Hong S.-B."/>
            <person name="Kwon S.-W."/>
        </authorList>
    </citation>
    <scope>NUCLEOTIDE SEQUENCE [LARGE SCALE GENOMIC DNA]</scope>
    <source>
        <strain evidence="11 12">KACC 21507</strain>
    </source>
</reference>
<comment type="similarity">
    <text evidence="8">Belongs to the tRNA nucleotidyltransferase/poly(A) polymerase family.</text>
</comment>
<dbReference type="Proteomes" id="UP000463975">
    <property type="component" value="Chromosome"/>
</dbReference>
<evidence type="ECO:0000259" key="9">
    <source>
        <dbReference type="Pfam" id="PF01743"/>
    </source>
</evidence>
<accession>A0A6P1NH61</accession>
<protein>
    <submittedName>
        <fullName evidence="11">CCA tRNA nucleotidyltransferase</fullName>
    </submittedName>
</protein>
<evidence type="ECO:0000256" key="8">
    <source>
        <dbReference type="RuleBase" id="RU003953"/>
    </source>
</evidence>
<dbReference type="InterPro" id="IPR032828">
    <property type="entry name" value="PolyA_RNA-bd"/>
</dbReference>
<dbReference type="GO" id="GO:0000166">
    <property type="term" value="F:nucleotide binding"/>
    <property type="evidence" value="ECO:0007669"/>
    <property type="project" value="UniProtKB-KW"/>
</dbReference>
<keyword evidence="2 8" id="KW-0808">Transferase</keyword>
<dbReference type="InterPro" id="IPR002646">
    <property type="entry name" value="PolA_pol_head_dom"/>
</dbReference>
<dbReference type="InterPro" id="IPR043519">
    <property type="entry name" value="NT_sf"/>
</dbReference>
<dbReference type="GO" id="GO:0000049">
    <property type="term" value="F:tRNA binding"/>
    <property type="evidence" value="ECO:0007669"/>
    <property type="project" value="TreeGrafter"/>
</dbReference>
<feature type="domain" description="Poly A polymerase head" evidence="9">
    <location>
        <begin position="24"/>
        <end position="146"/>
    </location>
</feature>
<dbReference type="InterPro" id="IPR050264">
    <property type="entry name" value="Bact_CCA-adding_enz_type3_sf"/>
</dbReference>
<evidence type="ECO:0000256" key="4">
    <source>
        <dbReference type="ARBA" id="ARBA00022695"/>
    </source>
</evidence>
<keyword evidence="3" id="KW-0819">tRNA processing</keyword>
<organism evidence="11 12">
    <name type="scientific">Aristophania vespae</name>
    <dbReference type="NCBI Taxonomy" id="2697033"/>
    <lineage>
        <taxon>Bacteria</taxon>
        <taxon>Pseudomonadati</taxon>
        <taxon>Pseudomonadota</taxon>
        <taxon>Alphaproteobacteria</taxon>
        <taxon>Acetobacterales</taxon>
        <taxon>Acetobacteraceae</taxon>
        <taxon>Aristophania</taxon>
    </lineage>
</organism>
<evidence type="ECO:0000256" key="3">
    <source>
        <dbReference type="ARBA" id="ARBA00022694"/>
    </source>
</evidence>
<dbReference type="SUPFAM" id="SSF81301">
    <property type="entry name" value="Nucleotidyltransferase"/>
    <property type="match status" value="1"/>
</dbReference>
<evidence type="ECO:0000256" key="5">
    <source>
        <dbReference type="ARBA" id="ARBA00022723"/>
    </source>
</evidence>
<dbReference type="Gene3D" id="1.10.3090.10">
    <property type="entry name" value="cca-adding enzyme, domain 2"/>
    <property type="match status" value="1"/>
</dbReference>
<evidence type="ECO:0000313" key="12">
    <source>
        <dbReference type="Proteomes" id="UP000463975"/>
    </source>
</evidence>
<evidence type="ECO:0000259" key="10">
    <source>
        <dbReference type="Pfam" id="PF12627"/>
    </source>
</evidence>
<dbReference type="GO" id="GO:0046872">
    <property type="term" value="F:metal ion binding"/>
    <property type="evidence" value="ECO:0007669"/>
    <property type="project" value="UniProtKB-KW"/>
</dbReference>
<proteinExistence type="inferred from homology"/>
<evidence type="ECO:0000313" key="11">
    <source>
        <dbReference type="EMBL" id="QHI95870.1"/>
    </source>
</evidence>
<dbReference type="GO" id="GO:0008033">
    <property type="term" value="P:tRNA processing"/>
    <property type="evidence" value="ECO:0007669"/>
    <property type="project" value="UniProtKB-KW"/>
</dbReference>
<dbReference type="AlphaFoldDB" id="A0A6P1NH61"/>
<dbReference type="RefSeq" id="WP_160618945.1">
    <property type="nucleotide sequence ID" value="NZ_CP047652.1"/>
</dbReference>
<dbReference type="SUPFAM" id="SSF81891">
    <property type="entry name" value="Poly A polymerase C-terminal region-like"/>
    <property type="match status" value="1"/>
</dbReference>
<keyword evidence="4" id="KW-0548">Nucleotidyltransferase</keyword>
<name>A0A6P1NH61_9PROT</name>
<dbReference type="Pfam" id="PF01743">
    <property type="entry name" value="PolyA_pol"/>
    <property type="match status" value="1"/>
</dbReference>
<dbReference type="PANTHER" id="PTHR46173:SF1">
    <property type="entry name" value="CCA TRNA NUCLEOTIDYLTRANSFERASE 1, MITOCHONDRIAL"/>
    <property type="match status" value="1"/>
</dbReference>
<evidence type="ECO:0000256" key="6">
    <source>
        <dbReference type="ARBA" id="ARBA00022741"/>
    </source>
</evidence>
<keyword evidence="8" id="KW-0694">RNA-binding</keyword>
<dbReference type="EMBL" id="CP047652">
    <property type="protein sequence ID" value="QHI95870.1"/>
    <property type="molecule type" value="Genomic_DNA"/>
</dbReference>
<keyword evidence="7" id="KW-0460">Magnesium</keyword>
<keyword evidence="6" id="KW-0547">Nucleotide-binding</keyword>
<keyword evidence="12" id="KW-1185">Reference proteome</keyword>